<organism evidence="8 9">
    <name type="scientific">Prunus dulcis</name>
    <name type="common">Almond</name>
    <name type="synonym">Amygdalus dulcis</name>
    <dbReference type="NCBI Taxonomy" id="3755"/>
    <lineage>
        <taxon>Eukaryota</taxon>
        <taxon>Viridiplantae</taxon>
        <taxon>Streptophyta</taxon>
        <taxon>Embryophyta</taxon>
        <taxon>Tracheophyta</taxon>
        <taxon>Spermatophyta</taxon>
        <taxon>Magnoliopsida</taxon>
        <taxon>eudicotyledons</taxon>
        <taxon>Gunneridae</taxon>
        <taxon>Pentapetalae</taxon>
        <taxon>rosids</taxon>
        <taxon>fabids</taxon>
        <taxon>Rosales</taxon>
        <taxon>Rosaceae</taxon>
        <taxon>Amygdaloideae</taxon>
        <taxon>Amygdaleae</taxon>
        <taxon>Prunus</taxon>
    </lineage>
</organism>
<comment type="caution">
    <text evidence="8">The sequence shown here is derived from an EMBL/GenBank/DDBJ whole genome shotgun (WGS) entry which is preliminary data.</text>
</comment>
<accession>A0AAD4WG91</accession>
<keyword evidence="9" id="KW-1185">Reference proteome</keyword>
<name>A0AAD4WG91_PRUDU</name>
<dbReference type="AlphaFoldDB" id="A0AAD4WG91"/>
<proteinExistence type="predicted"/>
<dbReference type="Proteomes" id="UP001054821">
    <property type="component" value="Chromosome 2"/>
</dbReference>
<dbReference type="GO" id="GO:0016020">
    <property type="term" value="C:membrane"/>
    <property type="evidence" value="ECO:0007669"/>
    <property type="project" value="UniProtKB-SubCell"/>
</dbReference>
<keyword evidence="3" id="KW-0812">Transmembrane</keyword>
<evidence type="ECO:0000256" key="7">
    <source>
        <dbReference type="ARBA" id="ARBA00023180"/>
    </source>
</evidence>
<keyword evidence="2" id="KW-0723">Serine/threonine-protein kinase</keyword>
<keyword evidence="6" id="KW-0472">Membrane</keyword>
<evidence type="ECO:0000256" key="3">
    <source>
        <dbReference type="ARBA" id="ARBA00022692"/>
    </source>
</evidence>
<dbReference type="GO" id="GO:0004674">
    <property type="term" value="F:protein serine/threonine kinase activity"/>
    <property type="evidence" value="ECO:0007669"/>
    <property type="project" value="UniProtKB-KW"/>
</dbReference>
<keyword evidence="7" id="KW-0325">Glycoprotein</keyword>
<evidence type="ECO:0000256" key="2">
    <source>
        <dbReference type="ARBA" id="ARBA00022527"/>
    </source>
</evidence>
<keyword evidence="2" id="KW-0808">Transferase</keyword>
<dbReference type="EMBL" id="JAJFAZ020000002">
    <property type="protein sequence ID" value="KAI5342596.1"/>
    <property type="molecule type" value="Genomic_DNA"/>
</dbReference>
<protein>
    <submittedName>
        <fullName evidence="8">Uncharacterized protein</fullName>
    </submittedName>
</protein>
<evidence type="ECO:0000256" key="4">
    <source>
        <dbReference type="ARBA" id="ARBA00022729"/>
    </source>
</evidence>
<reference evidence="8 9" key="1">
    <citation type="journal article" date="2022" name="G3 (Bethesda)">
        <title>Whole-genome sequence and methylome profiling of the almond [Prunus dulcis (Mill.) D.A. Webb] cultivar 'Nonpareil'.</title>
        <authorList>
            <person name="D'Amico-Willman K.M."/>
            <person name="Ouma W.Z."/>
            <person name="Meulia T."/>
            <person name="Sideli G.M."/>
            <person name="Gradziel T.M."/>
            <person name="Fresnedo-Ramirez J."/>
        </authorList>
    </citation>
    <scope>NUCLEOTIDE SEQUENCE [LARGE SCALE GENOMIC DNA]</scope>
    <source>
        <strain evidence="8">Clone GOH B32 T37-40</strain>
    </source>
</reference>
<evidence type="ECO:0000313" key="9">
    <source>
        <dbReference type="Proteomes" id="UP001054821"/>
    </source>
</evidence>
<evidence type="ECO:0000256" key="5">
    <source>
        <dbReference type="ARBA" id="ARBA00022989"/>
    </source>
</evidence>
<sequence>MEIVDKIKNLNAVAAHSSQIYVSSWAYDQFSEGNGIEIEDATEEEMKITKKMLIVALWCIQMKPTQHPNSMSKVVEMLEGEIESLQMPQKPFLYPQD</sequence>
<keyword evidence="4" id="KW-0732">Signal</keyword>
<gene>
    <name evidence="8" type="ORF">L3X38_010471</name>
</gene>
<evidence type="ECO:0000313" key="8">
    <source>
        <dbReference type="EMBL" id="KAI5342596.1"/>
    </source>
</evidence>
<evidence type="ECO:0000256" key="1">
    <source>
        <dbReference type="ARBA" id="ARBA00004479"/>
    </source>
</evidence>
<comment type="subcellular location">
    <subcellularLocation>
        <location evidence="1">Membrane</location>
        <topology evidence="1">Single-pass type I membrane protein</topology>
    </subcellularLocation>
</comment>
<evidence type="ECO:0000256" key="6">
    <source>
        <dbReference type="ARBA" id="ARBA00023136"/>
    </source>
</evidence>
<dbReference type="PANTHER" id="PTHR27009">
    <property type="entry name" value="RUST RESISTANCE KINASE LR10-RELATED"/>
    <property type="match status" value="1"/>
</dbReference>
<keyword evidence="5" id="KW-1133">Transmembrane helix</keyword>
<keyword evidence="2" id="KW-0418">Kinase</keyword>
<dbReference type="InterPro" id="IPR045874">
    <property type="entry name" value="LRK10/LRL21-25-like"/>
</dbReference>